<proteinExistence type="predicted"/>
<name>A0A4Y1R533_PRUDU</name>
<evidence type="ECO:0000313" key="2">
    <source>
        <dbReference type="EMBL" id="BBG99228.1"/>
    </source>
</evidence>
<reference evidence="2" key="1">
    <citation type="journal article" date="2019" name="Science">
        <title>Mutation of a bHLH transcription factor allowed almond domestication.</title>
        <authorList>
            <person name="Sanchez-Perez R."/>
            <person name="Pavan S."/>
            <person name="Mazzeo R."/>
            <person name="Moldovan C."/>
            <person name="Aiese Cigliano R."/>
            <person name="Del Cueto J."/>
            <person name="Ricciardi F."/>
            <person name="Lotti C."/>
            <person name="Ricciardi L."/>
            <person name="Dicenta F."/>
            <person name="Lopez-Marques R.L."/>
            <person name="Lindberg Moller B."/>
        </authorList>
    </citation>
    <scope>NUCLEOTIDE SEQUENCE</scope>
</reference>
<feature type="region of interest" description="Disordered" evidence="1">
    <location>
        <begin position="1"/>
        <end position="36"/>
    </location>
</feature>
<evidence type="ECO:0000256" key="1">
    <source>
        <dbReference type="SAM" id="MobiDB-lite"/>
    </source>
</evidence>
<dbReference type="EMBL" id="AP019299">
    <property type="protein sequence ID" value="BBG99228.1"/>
    <property type="molecule type" value="Genomic_DNA"/>
</dbReference>
<dbReference type="AlphaFoldDB" id="A0A4Y1R533"/>
<protein>
    <submittedName>
        <fullName evidence="2">Uncharacterized protein</fullName>
    </submittedName>
</protein>
<organism evidence="2">
    <name type="scientific">Prunus dulcis</name>
    <name type="common">Almond</name>
    <name type="synonym">Amygdalus dulcis</name>
    <dbReference type="NCBI Taxonomy" id="3755"/>
    <lineage>
        <taxon>Eukaryota</taxon>
        <taxon>Viridiplantae</taxon>
        <taxon>Streptophyta</taxon>
        <taxon>Embryophyta</taxon>
        <taxon>Tracheophyta</taxon>
        <taxon>Spermatophyta</taxon>
        <taxon>Magnoliopsida</taxon>
        <taxon>eudicotyledons</taxon>
        <taxon>Gunneridae</taxon>
        <taxon>Pentapetalae</taxon>
        <taxon>rosids</taxon>
        <taxon>fabids</taxon>
        <taxon>Rosales</taxon>
        <taxon>Rosaceae</taxon>
        <taxon>Amygdaloideae</taxon>
        <taxon>Amygdaleae</taxon>
        <taxon>Prunus</taxon>
    </lineage>
</organism>
<sequence>MDEPRKIQKGKGGVYGGANIAHKPRQTERSSAPSFLARPNSPFSSLKPVSDRSEIYIEYEALKLLVSLYQDYCAILVLSLTKLVVNVV</sequence>
<gene>
    <name evidence="2" type="ORF">Prudu_008844</name>
</gene>
<accession>A0A4Y1R533</accession>